<dbReference type="EMBL" id="LDJX01000001">
    <property type="protein sequence ID" value="KPM33832.1"/>
    <property type="molecule type" value="Genomic_DNA"/>
</dbReference>
<keyword evidence="2" id="KW-1185">Reference proteome</keyword>
<gene>
    <name evidence="1" type="ORF">I595_739</name>
</gene>
<evidence type="ECO:0000313" key="1">
    <source>
        <dbReference type="EMBL" id="KPM33832.1"/>
    </source>
</evidence>
<dbReference type="Proteomes" id="UP000050280">
    <property type="component" value="Unassembled WGS sequence"/>
</dbReference>
<proteinExistence type="predicted"/>
<evidence type="ECO:0000313" key="2">
    <source>
        <dbReference type="Proteomes" id="UP000050280"/>
    </source>
</evidence>
<accession>A0A0P7B4U6</accession>
<comment type="caution">
    <text evidence="1">The sequence shown here is derived from an EMBL/GenBank/DDBJ whole genome shotgun (WGS) entry which is preliminary data.</text>
</comment>
<organism evidence="1 2">
    <name type="scientific">Croceitalea dokdonensis DOKDO 023</name>
    <dbReference type="NCBI Taxonomy" id="1300341"/>
    <lineage>
        <taxon>Bacteria</taxon>
        <taxon>Pseudomonadati</taxon>
        <taxon>Bacteroidota</taxon>
        <taxon>Flavobacteriia</taxon>
        <taxon>Flavobacteriales</taxon>
        <taxon>Flavobacteriaceae</taxon>
        <taxon>Croceitalea</taxon>
    </lineage>
</organism>
<sequence length="41" mass="4983">MSKTGINQSPTESRRFTFFTHFEDSKRIRWSHSRPYLHLEA</sequence>
<dbReference type="AlphaFoldDB" id="A0A0P7B4U6"/>
<reference evidence="1 2" key="1">
    <citation type="submission" date="2015-09" db="EMBL/GenBank/DDBJ databases">
        <title>Genome sequence of the marine flavobacterium Croceitalea dokdonensis DOKDO 023 that contains proton- and sodium-pumping rhodopsins.</title>
        <authorList>
            <person name="Kwon S.-K."/>
            <person name="Lee H.K."/>
            <person name="Kwak M.-J."/>
            <person name="Kim J.F."/>
        </authorList>
    </citation>
    <scope>NUCLEOTIDE SEQUENCE [LARGE SCALE GENOMIC DNA]</scope>
    <source>
        <strain evidence="1 2">DOKDO 023</strain>
    </source>
</reference>
<protein>
    <submittedName>
        <fullName evidence="1">Uncharacterized protein</fullName>
    </submittedName>
</protein>
<name>A0A0P7B4U6_9FLAO</name>
<dbReference type="RefSeq" id="WP_257786209.1">
    <property type="nucleotide sequence ID" value="NZ_LDJX01000001.1"/>
</dbReference>